<dbReference type="AlphaFoldDB" id="A0A0A1X131"/>
<gene>
    <name evidence="2" type="primary">AFR075C</name>
    <name evidence="2" type="ORF">g.42924</name>
</gene>
<evidence type="ECO:0000256" key="1">
    <source>
        <dbReference type="SAM" id="MobiDB-lite"/>
    </source>
</evidence>
<proteinExistence type="predicted"/>
<feature type="compositionally biased region" description="Basic and acidic residues" evidence="1">
    <location>
        <begin position="8"/>
        <end position="22"/>
    </location>
</feature>
<accession>A0A0A1X131</accession>
<evidence type="ECO:0000313" key="2">
    <source>
        <dbReference type="EMBL" id="JAD04318.1"/>
    </source>
</evidence>
<protein>
    <submittedName>
        <fullName evidence="2">Pheromone-regulated membrane protein 10</fullName>
    </submittedName>
</protein>
<organism evidence="2">
    <name type="scientific">Zeugodacus cucurbitae</name>
    <name type="common">Melon fruit fly</name>
    <name type="synonym">Bactrocera cucurbitae</name>
    <dbReference type="NCBI Taxonomy" id="28588"/>
    <lineage>
        <taxon>Eukaryota</taxon>
        <taxon>Metazoa</taxon>
        <taxon>Ecdysozoa</taxon>
        <taxon>Arthropoda</taxon>
        <taxon>Hexapoda</taxon>
        <taxon>Insecta</taxon>
        <taxon>Pterygota</taxon>
        <taxon>Neoptera</taxon>
        <taxon>Endopterygota</taxon>
        <taxon>Diptera</taxon>
        <taxon>Brachycera</taxon>
        <taxon>Muscomorpha</taxon>
        <taxon>Tephritoidea</taxon>
        <taxon>Tephritidae</taxon>
        <taxon>Zeugodacus</taxon>
        <taxon>Zeugodacus</taxon>
    </lineage>
</organism>
<dbReference type="EMBL" id="GBXI01009974">
    <property type="protein sequence ID" value="JAD04318.1"/>
    <property type="molecule type" value="Transcribed_RNA"/>
</dbReference>
<reference evidence="2" key="1">
    <citation type="submission" date="2014-11" db="EMBL/GenBank/DDBJ databases">
        <authorList>
            <person name="Geib S."/>
        </authorList>
    </citation>
    <scope>NUCLEOTIDE SEQUENCE</scope>
</reference>
<sequence length="102" mass="11296">MHNSNSNRNDEICHTETSKDAEVEVSESANNKIRTEEETSLQQEPAAIESKDCAESTESITEINNSTAEQVDCNDLTTVKPQAIELKIITKTFIPVAETNNK</sequence>
<reference evidence="2" key="2">
    <citation type="journal article" date="2015" name="Gigascience">
        <title>Reconstructing a comprehensive transcriptome assembly of a white-pupal translocated strain of the pest fruit fly Bactrocera cucurbitae.</title>
        <authorList>
            <person name="Sim S.B."/>
            <person name="Calla B."/>
            <person name="Hall B."/>
            <person name="DeRego T."/>
            <person name="Geib S.M."/>
        </authorList>
    </citation>
    <scope>NUCLEOTIDE SEQUENCE</scope>
</reference>
<name>A0A0A1X131_ZEUCU</name>
<feature type="region of interest" description="Disordered" evidence="1">
    <location>
        <begin position="1"/>
        <end position="59"/>
    </location>
</feature>